<sequence length="197" mass="23115">MGFFTLIFVLSVLILSLGCVLWYQVSHFQGEYSHNRKQQVIMVLGAALQKNRPGPALTERLEYALRLYRQDLATFILCTGGSKNRQTSEGKVMKEYLVQKGVPEESIWVEDQSVDTAENLFYSLQILARHNVGNQVYLVTHDYHMYRALCYARRLNFHPTPAPFRTRTLWMPYHKFRECLALMKCLLYTGHRFKREE</sequence>
<dbReference type="Proteomes" id="UP000503088">
    <property type="component" value="Chromosome"/>
</dbReference>
<protein>
    <submittedName>
        <fullName evidence="2">YdcF family protein</fullName>
    </submittedName>
</protein>
<accession>A0A7D4C501</accession>
<feature type="domain" description="DUF218" evidence="1">
    <location>
        <begin position="39"/>
        <end position="172"/>
    </location>
</feature>
<keyword evidence="3" id="KW-1185">Reference proteome</keyword>
<dbReference type="CDD" id="cd06259">
    <property type="entry name" value="YdcF-like"/>
    <property type="match status" value="1"/>
</dbReference>
<dbReference type="PANTHER" id="PTHR30336">
    <property type="entry name" value="INNER MEMBRANE PROTEIN, PROBABLE PERMEASE"/>
    <property type="match status" value="1"/>
</dbReference>
<dbReference type="EMBL" id="CP048104">
    <property type="protein sequence ID" value="QKG83536.1"/>
    <property type="molecule type" value="Genomic_DNA"/>
</dbReference>
<dbReference type="Gene3D" id="3.40.50.620">
    <property type="entry name" value="HUPs"/>
    <property type="match status" value="1"/>
</dbReference>
<dbReference type="InterPro" id="IPR014729">
    <property type="entry name" value="Rossmann-like_a/b/a_fold"/>
</dbReference>
<dbReference type="GO" id="GO:0005886">
    <property type="term" value="C:plasma membrane"/>
    <property type="evidence" value="ECO:0007669"/>
    <property type="project" value="TreeGrafter"/>
</dbReference>
<dbReference type="PANTHER" id="PTHR30336:SF20">
    <property type="entry name" value="DUF218 DOMAIN-CONTAINING PROTEIN"/>
    <property type="match status" value="1"/>
</dbReference>
<dbReference type="InterPro" id="IPR003848">
    <property type="entry name" value="DUF218"/>
</dbReference>
<dbReference type="InterPro" id="IPR051599">
    <property type="entry name" value="Cell_Envelope_Assoc"/>
</dbReference>
<name>A0A7D4C501_9BACL</name>
<dbReference type="AlphaFoldDB" id="A0A7D4C501"/>
<dbReference type="KEGG" id="kpul:GXN76_02975"/>
<reference evidence="2 3" key="1">
    <citation type="submission" date="2020-01" db="EMBL/GenBank/DDBJ databases">
        <authorList>
            <person name="Gulvik C.A."/>
            <person name="Batra D.G."/>
        </authorList>
    </citation>
    <scope>NUCLEOTIDE SEQUENCE [LARGE SCALE GENOMIC DNA]</scope>
    <source>
        <strain evidence="2 3">W9323</strain>
    </source>
</reference>
<evidence type="ECO:0000259" key="1">
    <source>
        <dbReference type="Pfam" id="PF02698"/>
    </source>
</evidence>
<evidence type="ECO:0000313" key="3">
    <source>
        <dbReference type="Proteomes" id="UP000503088"/>
    </source>
</evidence>
<dbReference type="RefSeq" id="WP_173220367.1">
    <property type="nucleotide sequence ID" value="NZ_CP048104.1"/>
</dbReference>
<organism evidence="2 3">
    <name type="scientific">Kroppenstedtia pulmonis</name>
    <dbReference type="NCBI Taxonomy" id="1380685"/>
    <lineage>
        <taxon>Bacteria</taxon>
        <taxon>Bacillati</taxon>
        <taxon>Bacillota</taxon>
        <taxon>Bacilli</taxon>
        <taxon>Bacillales</taxon>
        <taxon>Thermoactinomycetaceae</taxon>
        <taxon>Kroppenstedtia</taxon>
    </lineage>
</organism>
<gene>
    <name evidence="2" type="ORF">GXN76_02975</name>
</gene>
<proteinExistence type="predicted"/>
<dbReference type="Pfam" id="PF02698">
    <property type="entry name" value="DUF218"/>
    <property type="match status" value="1"/>
</dbReference>
<evidence type="ECO:0000313" key="2">
    <source>
        <dbReference type="EMBL" id="QKG83536.1"/>
    </source>
</evidence>